<dbReference type="AlphaFoldDB" id="A0A0F7S885"/>
<dbReference type="EMBL" id="LK056676">
    <property type="protein sequence ID" value="CDU24513.1"/>
    <property type="molecule type" value="Genomic_DNA"/>
</dbReference>
<feature type="compositionally biased region" description="Basic and acidic residues" evidence="1">
    <location>
        <begin position="664"/>
        <end position="673"/>
    </location>
</feature>
<sequence length="755" mass="83569">MLRWFNSSLPVDLLPKSSGDNNVDIGHLYDFLDRLARPQITQSSVDQLYVCMTMISFLLVVGASMILHRLICGRAWFLKLWHVSGGTFIIPNAVIAFLVCQGCFGTNWVVYASITMRHYQVHTFQAIYVLYKALTWCPLWIGAWWTAFGVVSAFPDALTLKTKDSKQKRLIVSPLVFNVACWGVPLVQMCSLLAPGILAIRANVAATTDFYVWCDDVRAALQVSVAGSEYEILHSRALQIWLKITEVYWYYAVVMTCWFAWAIVVLLVYVPMGGHVLLRIRRQLKIEKLKKQVAAGRPPAAALECSFEQTPDPQDVQEQKDRFGTTTSRVYPQLREPSAQRRKSMQANRTPEERRLRNLKRLLINLAVQYFSISVAVVFCVAAAGLDAFQIYDAARRNYIMRVEAQTNLSAAWTMVFFASLILWCIFQRSFDPSLSIDLSDEELSPIAPRSILGMFVKPFLGSHARNSGQQVISSGVEMDDAASGISSQQSPRTRKQSLGGTSAGQSSTLAAIVPSEKEKRSRDWPSPATTAPTATFDVSPSPMDSAKPPSDATIEMCSNTIEIYHATAPHGQITASSGVTLPESPLHDTFRLTDPTTQCAAPHPGDQELEISSLRRDLLTGFLSLRKPSVSSLRQRSSTLSQIRSGLSPRRPATSSECTGRFGKFEKGPRRSKTVREAAGRQSYSMNRLSSRDFDATFKIDLPPLDIEAKCFVPPSSHVEAVAARPRTESAQEPASSTSGARACSPTEAKTDVS</sequence>
<keyword evidence="2" id="KW-0812">Transmembrane</keyword>
<organism evidence="4 5">
    <name type="scientific">Sporisorium scitamineum</name>
    <dbReference type="NCBI Taxonomy" id="49012"/>
    <lineage>
        <taxon>Eukaryota</taxon>
        <taxon>Fungi</taxon>
        <taxon>Dikarya</taxon>
        <taxon>Basidiomycota</taxon>
        <taxon>Ustilaginomycotina</taxon>
        <taxon>Ustilaginomycetes</taxon>
        <taxon>Ustilaginales</taxon>
        <taxon>Ustilaginaceae</taxon>
        <taxon>Sporisorium</taxon>
    </lineage>
</organism>
<evidence type="ECO:0000313" key="3">
    <source>
        <dbReference type="EMBL" id="CDU24513.1"/>
    </source>
</evidence>
<dbReference type="Proteomes" id="UP000242770">
    <property type="component" value="Unassembled WGS sequence"/>
</dbReference>
<proteinExistence type="predicted"/>
<feature type="region of interest" description="Disordered" evidence="1">
    <location>
        <begin position="637"/>
        <end position="673"/>
    </location>
</feature>
<feature type="transmembrane region" description="Helical" evidence="2">
    <location>
        <begin position="362"/>
        <end position="389"/>
    </location>
</feature>
<feature type="region of interest" description="Disordered" evidence="1">
    <location>
        <begin position="722"/>
        <end position="755"/>
    </location>
</feature>
<feature type="transmembrane region" description="Helical" evidence="2">
    <location>
        <begin position="47"/>
        <end position="67"/>
    </location>
</feature>
<keyword evidence="2" id="KW-1133">Transmembrane helix</keyword>
<feature type="compositionally biased region" description="Polar residues" evidence="1">
    <location>
        <begin position="730"/>
        <end position="741"/>
    </location>
</feature>
<evidence type="ECO:0000256" key="1">
    <source>
        <dbReference type="SAM" id="MobiDB-lite"/>
    </source>
</evidence>
<reference evidence="3" key="1">
    <citation type="submission" date="2014-06" db="EMBL/GenBank/DDBJ databases">
        <authorList>
            <person name="Ju J."/>
            <person name="Zhang J."/>
        </authorList>
    </citation>
    <scope>NUCLEOTIDE SEQUENCE</scope>
    <source>
        <strain evidence="3">SscI8</strain>
    </source>
</reference>
<feature type="transmembrane region" description="Helical" evidence="2">
    <location>
        <begin position="248"/>
        <end position="272"/>
    </location>
</feature>
<feature type="transmembrane region" description="Helical" evidence="2">
    <location>
        <begin position="88"/>
        <end position="113"/>
    </location>
</feature>
<feature type="transmembrane region" description="Helical" evidence="2">
    <location>
        <begin position="409"/>
        <end position="427"/>
    </location>
</feature>
<feature type="transmembrane region" description="Helical" evidence="2">
    <location>
        <begin position="175"/>
        <end position="200"/>
    </location>
</feature>
<accession>A0A0F7S885</accession>
<gene>
    <name evidence="4" type="primary">SSCI19350.1</name>
    <name evidence="3" type="ORF">SPSC_04014</name>
</gene>
<feature type="compositionally biased region" description="Polar residues" evidence="1">
    <location>
        <begin position="485"/>
        <end position="510"/>
    </location>
</feature>
<protein>
    <submittedName>
        <fullName evidence="4">Uncharacterized protein</fullName>
    </submittedName>
</protein>
<feature type="compositionally biased region" description="Low complexity" evidence="1">
    <location>
        <begin position="637"/>
        <end position="646"/>
    </location>
</feature>
<feature type="region of interest" description="Disordered" evidence="1">
    <location>
        <begin position="476"/>
        <end position="551"/>
    </location>
</feature>
<reference evidence="4" key="2">
    <citation type="submission" date="2014-06" db="EMBL/GenBank/DDBJ databases">
        <authorList>
            <person name="Berkman J.Paul."/>
        </authorList>
    </citation>
    <scope>NUCLEOTIDE SEQUENCE [LARGE SCALE GENOMIC DNA]</scope>
</reference>
<dbReference type="EMBL" id="CCFA01001002">
    <property type="protein sequence ID" value="CDW96893.1"/>
    <property type="molecule type" value="Genomic_DNA"/>
</dbReference>
<feature type="transmembrane region" description="Helical" evidence="2">
    <location>
        <begin position="133"/>
        <end position="154"/>
    </location>
</feature>
<keyword evidence="5" id="KW-1185">Reference proteome</keyword>
<evidence type="ECO:0000313" key="4">
    <source>
        <dbReference type="EMBL" id="CDW96893.1"/>
    </source>
</evidence>
<reference evidence="5" key="3">
    <citation type="submission" date="2014-06" db="EMBL/GenBank/DDBJ databases">
        <authorList>
            <person name="Berkman P.J."/>
        </authorList>
    </citation>
    <scope>NUCLEOTIDE SEQUENCE [LARGE SCALE GENOMIC DNA]</scope>
</reference>
<keyword evidence="2" id="KW-0472">Membrane</keyword>
<feature type="compositionally biased region" description="Low complexity" evidence="1">
    <location>
        <begin position="526"/>
        <end position="536"/>
    </location>
</feature>
<evidence type="ECO:0000256" key="2">
    <source>
        <dbReference type="SAM" id="Phobius"/>
    </source>
</evidence>
<dbReference type="OrthoDB" id="2545510at2759"/>
<evidence type="ECO:0000313" key="5">
    <source>
        <dbReference type="Proteomes" id="UP000242770"/>
    </source>
</evidence>
<name>A0A0F7S885_9BASI</name>